<protein>
    <submittedName>
        <fullName evidence="2">Glycoside hydrolase family 55 protein</fullName>
    </submittedName>
</protein>
<sequence length="541" mass="57740">MQRVYHQNAIVYFPPGTYLISTTIPLPFGTQVIGDAINRPLLKAAPGFVGLRVLSTNEYTGGGTGIDGLDQQYYLRNIRIDVRDTDPLEKIACLHYQIAQATSMQNVELVAGPAQTGIFAENGSGGQISDFTFTFTGGGYGIYGGNQQFTAQRLHFSGCTIGVQIIWDWGWVWKSVAMTNVGTGFRLLPNDGDSVVIAPPSSTPGSGTTGLVFENVALTSITKMVADSSDATILAGGTTKIDHWVLGPVYAGSATARTFSNGAKIGNYRRPATLINDNGAYYERDKPQYENILFVDAGSYILISTITVPAGSRIVGGALSQLVARGPYFQDASNPKVLIKVGEPGQVGGVEMQDLIITTKGPTAGAVLIEWNVRAESKGAAALLDVHVRIGGATGTDLGPDECPALLSGIAPGCNAASLMMHITPSASGYFENMWLWVADHMIDDPDLIDANNTMVQNSVYVARGLLIESKSAVWLYRTSSEHASCIFPGDPDYTCATGNEFSGCDESWAVLIRQSESIFVAGAGLYSWFSTYTQTCIAPR</sequence>
<proteinExistence type="predicted"/>
<reference evidence="2" key="1">
    <citation type="journal article" date="2023" name="Mol. Phylogenet. Evol.">
        <title>Genome-scale phylogeny and comparative genomics of the fungal order Sordariales.</title>
        <authorList>
            <person name="Hensen N."/>
            <person name="Bonometti L."/>
            <person name="Westerberg I."/>
            <person name="Brannstrom I.O."/>
            <person name="Guillou S."/>
            <person name="Cros-Aarteil S."/>
            <person name="Calhoun S."/>
            <person name="Haridas S."/>
            <person name="Kuo A."/>
            <person name="Mondo S."/>
            <person name="Pangilinan J."/>
            <person name="Riley R."/>
            <person name="LaButti K."/>
            <person name="Andreopoulos B."/>
            <person name="Lipzen A."/>
            <person name="Chen C."/>
            <person name="Yan M."/>
            <person name="Daum C."/>
            <person name="Ng V."/>
            <person name="Clum A."/>
            <person name="Steindorff A."/>
            <person name="Ohm R.A."/>
            <person name="Martin F."/>
            <person name="Silar P."/>
            <person name="Natvig D.O."/>
            <person name="Lalanne C."/>
            <person name="Gautier V."/>
            <person name="Ament-Velasquez S.L."/>
            <person name="Kruys A."/>
            <person name="Hutchinson M.I."/>
            <person name="Powell A.J."/>
            <person name="Barry K."/>
            <person name="Miller A.N."/>
            <person name="Grigoriev I.V."/>
            <person name="Debuchy R."/>
            <person name="Gladieux P."/>
            <person name="Hiltunen Thoren M."/>
            <person name="Johannesson H."/>
        </authorList>
    </citation>
    <scope>NUCLEOTIDE SEQUENCE</scope>
    <source>
        <strain evidence="2">CBS 757.83</strain>
    </source>
</reference>
<dbReference type="InterPro" id="IPR024535">
    <property type="entry name" value="RHGA/B-epi-like_pectate_lyase"/>
</dbReference>
<comment type="caution">
    <text evidence="2">The sequence shown here is derived from an EMBL/GenBank/DDBJ whole genome shotgun (WGS) entry which is preliminary data.</text>
</comment>
<dbReference type="InterPro" id="IPR011050">
    <property type="entry name" value="Pectin_lyase_fold/virulence"/>
</dbReference>
<dbReference type="CDD" id="cd23668">
    <property type="entry name" value="GH55_beta13glucanase-like"/>
    <property type="match status" value="1"/>
</dbReference>
<dbReference type="Gene3D" id="2.160.20.10">
    <property type="entry name" value="Single-stranded right-handed beta-helix, Pectin lyase-like"/>
    <property type="match status" value="3"/>
</dbReference>
<dbReference type="InterPro" id="IPR012334">
    <property type="entry name" value="Pectin_lyas_fold"/>
</dbReference>
<reference evidence="2" key="2">
    <citation type="submission" date="2023-05" db="EMBL/GenBank/DDBJ databases">
        <authorList>
            <consortium name="Lawrence Berkeley National Laboratory"/>
            <person name="Steindorff A."/>
            <person name="Hensen N."/>
            <person name="Bonometti L."/>
            <person name="Westerberg I."/>
            <person name="Brannstrom I.O."/>
            <person name="Guillou S."/>
            <person name="Cros-Aarteil S."/>
            <person name="Calhoun S."/>
            <person name="Haridas S."/>
            <person name="Kuo A."/>
            <person name="Mondo S."/>
            <person name="Pangilinan J."/>
            <person name="Riley R."/>
            <person name="Labutti K."/>
            <person name="Andreopoulos B."/>
            <person name="Lipzen A."/>
            <person name="Chen C."/>
            <person name="Yanf M."/>
            <person name="Daum C."/>
            <person name="Ng V."/>
            <person name="Clum A."/>
            <person name="Ohm R."/>
            <person name="Martin F."/>
            <person name="Silar P."/>
            <person name="Natvig D."/>
            <person name="Lalanne C."/>
            <person name="Gautier V."/>
            <person name="Ament-Velasquez S.L."/>
            <person name="Kruys A."/>
            <person name="Hutchinson M.I."/>
            <person name="Powell A.J."/>
            <person name="Barry K."/>
            <person name="Miller A.N."/>
            <person name="Grigoriev I.V."/>
            <person name="Debuchy R."/>
            <person name="Gladieux P."/>
            <person name="Thoren M.H."/>
            <person name="Johannesson H."/>
        </authorList>
    </citation>
    <scope>NUCLEOTIDE SEQUENCE</scope>
    <source>
        <strain evidence="2">CBS 757.83</strain>
    </source>
</reference>
<dbReference type="PANTHER" id="PTHR33928:SF2">
    <property type="entry name" value="PECTATE LYASE SUPERFAMILY PROTEIN DOMAIN-CONTAINING PROTEIN-RELATED"/>
    <property type="match status" value="1"/>
</dbReference>
<feature type="domain" description="Rhamnogalacturonase A/B/Epimerase-like pectate lyase" evidence="1">
    <location>
        <begin position="7"/>
        <end position="185"/>
    </location>
</feature>
<evidence type="ECO:0000313" key="2">
    <source>
        <dbReference type="EMBL" id="KAK4101429.1"/>
    </source>
</evidence>
<dbReference type="AlphaFoldDB" id="A0AAN6T298"/>
<evidence type="ECO:0000313" key="3">
    <source>
        <dbReference type="Proteomes" id="UP001305647"/>
    </source>
</evidence>
<keyword evidence="2" id="KW-0378">Hydrolase</keyword>
<name>A0AAN6T298_9PEZI</name>
<evidence type="ECO:0000259" key="1">
    <source>
        <dbReference type="Pfam" id="PF12708"/>
    </source>
</evidence>
<dbReference type="EMBL" id="MU863635">
    <property type="protein sequence ID" value="KAK4101429.1"/>
    <property type="molecule type" value="Genomic_DNA"/>
</dbReference>
<accession>A0AAN6T298</accession>
<organism evidence="2 3">
    <name type="scientific">Parathielavia hyrcaniae</name>
    <dbReference type="NCBI Taxonomy" id="113614"/>
    <lineage>
        <taxon>Eukaryota</taxon>
        <taxon>Fungi</taxon>
        <taxon>Dikarya</taxon>
        <taxon>Ascomycota</taxon>
        <taxon>Pezizomycotina</taxon>
        <taxon>Sordariomycetes</taxon>
        <taxon>Sordariomycetidae</taxon>
        <taxon>Sordariales</taxon>
        <taxon>Chaetomiaceae</taxon>
        <taxon>Parathielavia</taxon>
    </lineage>
</organism>
<keyword evidence="3" id="KW-1185">Reference proteome</keyword>
<dbReference type="PANTHER" id="PTHR33928">
    <property type="entry name" value="POLYGALACTURONASE QRT3"/>
    <property type="match status" value="1"/>
</dbReference>
<feature type="non-terminal residue" evidence="2">
    <location>
        <position position="541"/>
    </location>
</feature>
<dbReference type="Pfam" id="PF12708">
    <property type="entry name" value="Pect-lyase_RHGA_epim"/>
    <property type="match status" value="1"/>
</dbReference>
<gene>
    <name evidence="2" type="ORF">N658DRAFT_507013</name>
</gene>
<dbReference type="GO" id="GO:0004650">
    <property type="term" value="F:polygalacturonase activity"/>
    <property type="evidence" value="ECO:0007669"/>
    <property type="project" value="InterPro"/>
</dbReference>
<dbReference type="Proteomes" id="UP001305647">
    <property type="component" value="Unassembled WGS sequence"/>
</dbReference>
<dbReference type="InterPro" id="IPR039279">
    <property type="entry name" value="QRT3-like"/>
</dbReference>
<dbReference type="SUPFAM" id="SSF51126">
    <property type="entry name" value="Pectin lyase-like"/>
    <property type="match status" value="2"/>
</dbReference>